<name>N6UUB6_9EURY</name>
<gene>
    <name evidence="9" type="ORF">J422_04835</name>
</gene>
<dbReference type="SMART" id="SM00729">
    <property type="entry name" value="Elp3"/>
    <property type="match status" value="1"/>
</dbReference>
<keyword evidence="5" id="KW-0408">Iron</keyword>
<dbReference type="AlphaFoldDB" id="N6UUB6"/>
<evidence type="ECO:0000256" key="1">
    <source>
        <dbReference type="ARBA" id="ARBA00001966"/>
    </source>
</evidence>
<dbReference type="Proteomes" id="UP000053695">
    <property type="component" value="Unassembled WGS sequence"/>
</dbReference>
<dbReference type="STRING" id="1069083.GCA_000371805_00523"/>
<dbReference type="PANTHER" id="PTHR43409:SF17">
    <property type="entry name" value="METHYLTHIOTRANSFERASE MJ0865-RELATED"/>
    <property type="match status" value="1"/>
</dbReference>
<dbReference type="GO" id="GO:0051539">
    <property type="term" value="F:4 iron, 4 sulfur cluster binding"/>
    <property type="evidence" value="ECO:0007669"/>
    <property type="project" value="UniProtKB-KW"/>
</dbReference>
<reference evidence="9 10" key="1">
    <citation type="journal article" date="2013" name="Genome Announc.">
        <title>Draft Genome Sequence of a Highly Flagellated, Fast-Swimming Archaeon, Methanocaldococcus villosus Strain KIN24-T80 (DSM 22612).</title>
        <authorList>
            <person name="Thennarasu S."/>
            <person name="Polireddy D."/>
            <person name="Antony A."/>
            <person name="Yada M.R."/>
            <person name="Algarawi S."/>
            <person name="Sivakumar N."/>
        </authorList>
    </citation>
    <scope>NUCLEOTIDE SEQUENCE [LARGE SCALE GENOMIC DNA]</scope>
    <source>
        <strain evidence="9 10">KIN24-T80</strain>
    </source>
</reference>
<dbReference type="InterPro" id="IPR023404">
    <property type="entry name" value="rSAM_horseshoe"/>
</dbReference>
<evidence type="ECO:0000256" key="4">
    <source>
        <dbReference type="ARBA" id="ARBA00022723"/>
    </source>
</evidence>
<protein>
    <submittedName>
        <fullName evidence="9">Radical SAM protein</fullName>
    </submittedName>
</protein>
<dbReference type="Pfam" id="PF02310">
    <property type="entry name" value="B12-binding"/>
    <property type="match status" value="1"/>
</dbReference>
<keyword evidence="3" id="KW-0949">S-adenosyl-L-methionine</keyword>
<dbReference type="Gene3D" id="3.40.50.280">
    <property type="entry name" value="Cobalamin-binding domain"/>
    <property type="match status" value="1"/>
</dbReference>
<sequence>MKALIIDCLAVNDGKRVLARDVIGAGPRTVKGILESEGLEAKIIPYEDFNIKKVRGFDIIFISAMTSDFKAVKKLVKELKLKENKKVIIGGPIASDIYLLNKIEADISIIGEGEITIRELIKKDFNPEGIKGTTYWDEELKINPFREILKDLSLITPSKDIKDYKNYFSARVYVEVVRGCSNFKRALLLCKNKKCSLCKEGSLYCPSNIKPGCGFCSVPSLFGYARSRDEEVILEELEELFKQGVKKAVLSAPDFLDYKRDGYNPYKPEPNYEAIESLIDNAKDLADKYDANVMVENIKANLFNEKIAKILSKLNTTIYIGCESGDKKHCELLGRPSYPEDVLKAVKIAKKYNLKAQVYFIYGLPGENKKTVENTIKFMHKIKPYIDKITVYKFRPLPMSAFQEFKPKITEYSLKIKKEAKKINYEIKKRYIGKILDVIIAEKHLKNDDYAVGYLKDSGLVVFVKNGNKYIGRVKKVKIIKAHEKYLEGVII</sequence>
<dbReference type="GO" id="GO:0003824">
    <property type="term" value="F:catalytic activity"/>
    <property type="evidence" value="ECO:0007669"/>
    <property type="project" value="InterPro"/>
</dbReference>
<keyword evidence="6" id="KW-0411">Iron-sulfur</keyword>
<dbReference type="GO" id="GO:0046872">
    <property type="term" value="F:metal ion binding"/>
    <property type="evidence" value="ECO:0007669"/>
    <property type="project" value="UniProtKB-KW"/>
</dbReference>
<comment type="caution">
    <text evidence="9">The sequence shown here is derived from an EMBL/GenBank/DDBJ whole genome shotgun (WGS) entry which is preliminary data.</text>
</comment>
<feature type="domain" description="TRAM" evidence="7">
    <location>
        <begin position="429"/>
        <end position="492"/>
    </location>
</feature>
<keyword evidence="4" id="KW-0479">Metal-binding</keyword>
<proteinExistence type="predicted"/>
<dbReference type="GO" id="GO:0031419">
    <property type="term" value="F:cobalamin binding"/>
    <property type="evidence" value="ECO:0007669"/>
    <property type="project" value="InterPro"/>
</dbReference>
<evidence type="ECO:0000259" key="8">
    <source>
        <dbReference type="PROSITE" id="PS51918"/>
    </source>
</evidence>
<evidence type="ECO:0000313" key="10">
    <source>
        <dbReference type="Proteomes" id="UP000053695"/>
    </source>
</evidence>
<dbReference type="EMBL" id="APMM01000031">
    <property type="protein sequence ID" value="ENN95939.1"/>
    <property type="molecule type" value="Genomic_DNA"/>
</dbReference>
<accession>N6UUB6</accession>
<dbReference type="OrthoDB" id="2305at2157"/>
<dbReference type="InterPro" id="IPR006158">
    <property type="entry name" value="Cobalamin-bd"/>
</dbReference>
<dbReference type="InterPro" id="IPR007197">
    <property type="entry name" value="rSAM"/>
</dbReference>
<dbReference type="PANTHER" id="PTHR43409">
    <property type="entry name" value="ANAEROBIC MAGNESIUM-PROTOPORPHYRIN IX MONOMETHYL ESTER CYCLASE-RELATED"/>
    <property type="match status" value="1"/>
</dbReference>
<dbReference type="Gene3D" id="3.80.30.20">
    <property type="entry name" value="tm_1862 like domain"/>
    <property type="match status" value="1"/>
</dbReference>
<feature type="domain" description="Radical SAM core" evidence="8">
    <location>
        <begin position="190"/>
        <end position="434"/>
    </location>
</feature>
<evidence type="ECO:0000256" key="2">
    <source>
        <dbReference type="ARBA" id="ARBA00022485"/>
    </source>
</evidence>
<dbReference type="RefSeq" id="WP_004592050.1">
    <property type="nucleotide sequence ID" value="NZ_APMM01000031.1"/>
</dbReference>
<dbReference type="InterPro" id="IPR006638">
    <property type="entry name" value="Elp3/MiaA/NifB-like_rSAM"/>
</dbReference>
<dbReference type="PROSITE" id="PS51918">
    <property type="entry name" value="RADICAL_SAM"/>
    <property type="match status" value="1"/>
</dbReference>
<evidence type="ECO:0000256" key="5">
    <source>
        <dbReference type="ARBA" id="ARBA00023004"/>
    </source>
</evidence>
<evidence type="ECO:0000256" key="6">
    <source>
        <dbReference type="ARBA" id="ARBA00023014"/>
    </source>
</evidence>
<dbReference type="SFLD" id="SFLDS00029">
    <property type="entry name" value="Radical_SAM"/>
    <property type="match status" value="1"/>
</dbReference>
<dbReference type="Pfam" id="PF04055">
    <property type="entry name" value="Radical_SAM"/>
    <property type="match status" value="1"/>
</dbReference>
<dbReference type="CDD" id="cd01335">
    <property type="entry name" value="Radical_SAM"/>
    <property type="match status" value="1"/>
</dbReference>
<dbReference type="PATRIC" id="fig|1069083.5.peg.947"/>
<dbReference type="Pfam" id="PF01938">
    <property type="entry name" value="TRAM"/>
    <property type="match status" value="1"/>
</dbReference>
<organism evidence="9 10">
    <name type="scientific">Methanocaldococcus villosus KIN24-T80</name>
    <dbReference type="NCBI Taxonomy" id="1069083"/>
    <lineage>
        <taxon>Archaea</taxon>
        <taxon>Methanobacteriati</taxon>
        <taxon>Methanobacteriota</taxon>
        <taxon>Methanomada group</taxon>
        <taxon>Methanococci</taxon>
        <taxon>Methanococcales</taxon>
        <taxon>Methanocaldococcaceae</taxon>
        <taxon>Methanocaldococcus</taxon>
    </lineage>
</organism>
<dbReference type="SUPFAM" id="SSF102114">
    <property type="entry name" value="Radical SAM enzymes"/>
    <property type="match status" value="1"/>
</dbReference>
<evidence type="ECO:0000256" key="3">
    <source>
        <dbReference type="ARBA" id="ARBA00022691"/>
    </source>
</evidence>
<dbReference type="InterPro" id="IPR058240">
    <property type="entry name" value="rSAM_sf"/>
</dbReference>
<keyword evidence="2" id="KW-0004">4Fe-4S</keyword>
<comment type="cofactor">
    <cofactor evidence="1">
        <name>[4Fe-4S] cluster</name>
        <dbReference type="ChEBI" id="CHEBI:49883"/>
    </cofactor>
</comment>
<evidence type="ECO:0000313" key="9">
    <source>
        <dbReference type="EMBL" id="ENN95939.1"/>
    </source>
</evidence>
<dbReference type="PROSITE" id="PS50926">
    <property type="entry name" value="TRAM"/>
    <property type="match status" value="1"/>
</dbReference>
<dbReference type="InterPro" id="IPR002792">
    <property type="entry name" value="TRAM_dom"/>
</dbReference>
<dbReference type="SFLD" id="SFLDG01082">
    <property type="entry name" value="B12-binding_domain_containing"/>
    <property type="match status" value="1"/>
</dbReference>
<dbReference type="InterPro" id="IPR051198">
    <property type="entry name" value="BchE-like"/>
</dbReference>
<keyword evidence="10" id="KW-1185">Reference proteome</keyword>
<evidence type="ECO:0000259" key="7">
    <source>
        <dbReference type="PROSITE" id="PS50926"/>
    </source>
</evidence>